<evidence type="ECO:0000259" key="5">
    <source>
        <dbReference type="PROSITE" id="PS51898"/>
    </source>
</evidence>
<dbReference type="PROSITE" id="PS51898">
    <property type="entry name" value="TYR_RECOMBINASE"/>
    <property type="match status" value="1"/>
</dbReference>
<dbReference type="RefSeq" id="WP_035193729.1">
    <property type="nucleotide sequence ID" value="NZ_JJRY01000002.1"/>
</dbReference>
<evidence type="ECO:0000313" key="8">
    <source>
        <dbReference type="Proteomes" id="UP000027936"/>
    </source>
</evidence>
<dbReference type="InterPro" id="IPR010998">
    <property type="entry name" value="Integrase_recombinase_N"/>
</dbReference>
<comment type="similarity">
    <text evidence="1">Belongs to the 'phage' integrase family.</text>
</comment>
<dbReference type="Pfam" id="PF00589">
    <property type="entry name" value="Phage_integrase"/>
    <property type="match status" value="1"/>
</dbReference>
<protein>
    <submittedName>
        <fullName evidence="7">Site-specific recombinase XerD</fullName>
    </submittedName>
</protein>
<dbReference type="InterPro" id="IPR050090">
    <property type="entry name" value="Tyrosine_recombinase_XerCD"/>
</dbReference>
<dbReference type="PROSITE" id="PS51900">
    <property type="entry name" value="CB"/>
    <property type="match status" value="1"/>
</dbReference>
<dbReference type="PATRIC" id="fig|1348973.3.peg.980"/>
<dbReference type="PANTHER" id="PTHR30349">
    <property type="entry name" value="PHAGE INTEGRASE-RELATED"/>
    <property type="match status" value="1"/>
</dbReference>
<dbReference type="EMBL" id="JJRY01000002">
    <property type="protein sequence ID" value="KEF39982.1"/>
    <property type="molecule type" value="Genomic_DNA"/>
</dbReference>
<reference evidence="7 8" key="1">
    <citation type="submission" date="2014-04" db="EMBL/GenBank/DDBJ databases">
        <title>Draft genome sequence of Bacillus azotoformans MEV2011, a (co-) denitrifying strain unable to grow in the presence of oxygen.</title>
        <authorList>
            <person name="Nielsen M."/>
            <person name="Schreiber L."/>
            <person name="Finster K."/>
            <person name="Schramm A."/>
        </authorList>
    </citation>
    <scope>NUCLEOTIDE SEQUENCE [LARGE SCALE GENOMIC DNA]</scope>
    <source>
        <strain evidence="7 8">MEV2011</strain>
    </source>
</reference>
<dbReference type="Proteomes" id="UP000027936">
    <property type="component" value="Unassembled WGS sequence"/>
</dbReference>
<dbReference type="InterPro" id="IPR044068">
    <property type="entry name" value="CB"/>
</dbReference>
<organism evidence="7 8">
    <name type="scientific">Schinkia azotoformans MEV2011</name>
    <dbReference type="NCBI Taxonomy" id="1348973"/>
    <lineage>
        <taxon>Bacteria</taxon>
        <taxon>Bacillati</taxon>
        <taxon>Bacillota</taxon>
        <taxon>Bacilli</taxon>
        <taxon>Bacillales</taxon>
        <taxon>Bacillaceae</taxon>
        <taxon>Calidifontibacillus/Schinkia group</taxon>
        <taxon>Schinkia</taxon>
    </lineage>
</organism>
<dbReference type="CDD" id="cd00397">
    <property type="entry name" value="DNA_BRE_C"/>
    <property type="match status" value="1"/>
</dbReference>
<sequence length="326" mass="38490">MSITRKTNRKGVRDSKSLNRTKSVEQKFTLFEMFERFMNYKVTEGLVDPTIKGYYEHFRYFSEFVQGDLSNEEVTSEIFRDYIGFMLNEKKLAPTTANVRIRTMRAFLRYCFQEGWIEIPIHERFKPVKTPEDEIESFTPAEIKSLINQIDDTRFVGFRDKVMIFTLLDTMVRISELLNIKRINVDLNSGHIKLEAHKTKTKRARTVPISTKTVKYLKEYMKESDEFGSEFLFLTYDGRPIEGNTWRRRLTELGEDAGITNKRVSPHTFRHTGALFYIMNGGDPFSLQKILGHTDMSMVRRYIQMTDTDVKKQHNTFTPWNRVFNK</sequence>
<dbReference type="GO" id="GO:0006310">
    <property type="term" value="P:DNA recombination"/>
    <property type="evidence" value="ECO:0007669"/>
    <property type="project" value="UniProtKB-KW"/>
</dbReference>
<comment type="caution">
    <text evidence="7">The sequence shown here is derived from an EMBL/GenBank/DDBJ whole genome shotgun (WGS) entry which is preliminary data.</text>
</comment>
<dbReference type="Pfam" id="PF13102">
    <property type="entry name" value="Phage_int_SAM_5"/>
    <property type="match status" value="1"/>
</dbReference>
<dbReference type="InterPro" id="IPR011010">
    <property type="entry name" value="DNA_brk_join_enz"/>
</dbReference>
<dbReference type="InterPro" id="IPR013762">
    <property type="entry name" value="Integrase-like_cat_sf"/>
</dbReference>
<dbReference type="Gene3D" id="1.10.150.130">
    <property type="match status" value="1"/>
</dbReference>
<dbReference type="PANTHER" id="PTHR30349:SF41">
    <property type="entry name" value="INTEGRASE_RECOMBINASE PROTEIN MJ0367-RELATED"/>
    <property type="match status" value="1"/>
</dbReference>
<evidence type="ECO:0000256" key="2">
    <source>
        <dbReference type="ARBA" id="ARBA00023125"/>
    </source>
</evidence>
<accession>A0A072NRW9</accession>
<dbReference type="InterPro" id="IPR002104">
    <property type="entry name" value="Integrase_catalytic"/>
</dbReference>
<dbReference type="Gene3D" id="1.10.443.10">
    <property type="entry name" value="Intergrase catalytic core"/>
    <property type="match status" value="1"/>
</dbReference>
<evidence type="ECO:0000256" key="3">
    <source>
        <dbReference type="ARBA" id="ARBA00023172"/>
    </source>
</evidence>
<keyword evidence="3" id="KW-0233">DNA recombination</keyword>
<dbReference type="OrthoDB" id="107900at2"/>
<evidence type="ECO:0000313" key="7">
    <source>
        <dbReference type="EMBL" id="KEF39982.1"/>
    </source>
</evidence>
<feature type="domain" description="Tyr recombinase" evidence="5">
    <location>
        <begin position="133"/>
        <end position="315"/>
    </location>
</feature>
<evidence type="ECO:0000256" key="4">
    <source>
        <dbReference type="PROSITE-ProRule" id="PRU01248"/>
    </source>
</evidence>
<dbReference type="GO" id="GO:0003677">
    <property type="term" value="F:DNA binding"/>
    <property type="evidence" value="ECO:0007669"/>
    <property type="project" value="UniProtKB-UniRule"/>
</dbReference>
<keyword evidence="2 4" id="KW-0238">DNA-binding</keyword>
<name>A0A072NRW9_SCHAZ</name>
<dbReference type="InterPro" id="IPR025269">
    <property type="entry name" value="SAM-like_dom"/>
</dbReference>
<evidence type="ECO:0000256" key="1">
    <source>
        <dbReference type="ARBA" id="ARBA00008857"/>
    </source>
</evidence>
<dbReference type="SUPFAM" id="SSF56349">
    <property type="entry name" value="DNA breaking-rejoining enzymes"/>
    <property type="match status" value="1"/>
</dbReference>
<dbReference type="GO" id="GO:0015074">
    <property type="term" value="P:DNA integration"/>
    <property type="evidence" value="ECO:0007669"/>
    <property type="project" value="InterPro"/>
</dbReference>
<feature type="domain" description="Core-binding (CB)" evidence="6">
    <location>
        <begin position="28"/>
        <end position="112"/>
    </location>
</feature>
<gene>
    <name evidence="7" type="ORF">M670_01006</name>
</gene>
<evidence type="ECO:0000259" key="6">
    <source>
        <dbReference type="PROSITE" id="PS51900"/>
    </source>
</evidence>
<proteinExistence type="inferred from homology"/>
<dbReference type="AlphaFoldDB" id="A0A072NRW9"/>